<name>A0A9D3UR46_9ROSI</name>
<dbReference type="AlphaFoldDB" id="A0A9D3UR46"/>
<keyword evidence="2" id="KW-1185">Reference proteome</keyword>
<sequence length="94" mass="11257">MIKMLGITDDLRQALQYKLQVELIVLSSTLDPRDKYKAFRMEDICKLMNDFYLDDFTEQEKLHIKIQLEHFQLDAYYRMELQKASIVAELCHVL</sequence>
<comment type="caution">
    <text evidence="1">The sequence shown here is derived from an EMBL/GenBank/DDBJ whole genome shotgun (WGS) entry which is preliminary data.</text>
</comment>
<reference evidence="1 2" key="1">
    <citation type="journal article" date="2021" name="Plant Biotechnol. J.">
        <title>Multi-omics assisted identification of the key and species-specific regulatory components of drought-tolerant mechanisms in Gossypium stocksii.</title>
        <authorList>
            <person name="Yu D."/>
            <person name="Ke L."/>
            <person name="Zhang D."/>
            <person name="Wu Y."/>
            <person name="Sun Y."/>
            <person name="Mei J."/>
            <person name="Sun J."/>
            <person name="Sun Y."/>
        </authorList>
    </citation>
    <scope>NUCLEOTIDE SEQUENCE [LARGE SCALE GENOMIC DNA]</scope>
    <source>
        <strain evidence="2">cv. E1</strain>
        <tissue evidence="1">Leaf</tissue>
    </source>
</reference>
<dbReference type="EMBL" id="JAIQCV010000010">
    <property type="protein sequence ID" value="KAH1055890.1"/>
    <property type="molecule type" value="Genomic_DNA"/>
</dbReference>
<dbReference type="Proteomes" id="UP000828251">
    <property type="component" value="Unassembled WGS sequence"/>
</dbReference>
<gene>
    <name evidence="1" type="ORF">J1N35_033955</name>
</gene>
<evidence type="ECO:0000313" key="1">
    <source>
        <dbReference type="EMBL" id="KAH1055890.1"/>
    </source>
</evidence>
<dbReference type="OrthoDB" id="1000051at2759"/>
<evidence type="ECO:0000313" key="2">
    <source>
        <dbReference type="Proteomes" id="UP000828251"/>
    </source>
</evidence>
<protein>
    <submittedName>
        <fullName evidence="1">Uncharacterized protein</fullName>
    </submittedName>
</protein>
<organism evidence="1 2">
    <name type="scientific">Gossypium stocksii</name>
    <dbReference type="NCBI Taxonomy" id="47602"/>
    <lineage>
        <taxon>Eukaryota</taxon>
        <taxon>Viridiplantae</taxon>
        <taxon>Streptophyta</taxon>
        <taxon>Embryophyta</taxon>
        <taxon>Tracheophyta</taxon>
        <taxon>Spermatophyta</taxon>
        <taxon>Magnoliopsida</taxon>
        <taxon>eudicotyledons</taxon>
        <taxon>Gunneridae</taxon>
        <taxon>Pentapetalae</taxon>
        <taxon>rosids</taxon>
        <taxon>malvids</taxon>
        <taxon>Malvales</taxon>
        <taxon>Malvaceae</taxon>
        <taxon>Malvoideae</taxon>
        <taxon>Gossypium</taxon>
    </lineage>
</organism>
<proteinExistence type="predicted"/>
<accession>A0A9D3UR46</accession>